<dbReference type="InterPro" id="IPR008775">
    <property type="entry name" value="Phytyl_CoA_dOase-like"/>
</dbReference>
<accession>A0A0S4QW43</accession>
<keyword evidence="1" id="KW-0560">Oxidoreductase</keyword>
<gene>
    <name evidence="1" type="ORF">Ga0074812_12441</name>
</gene>
<keyword evidence="1" id="KW-0223">Dioxygenase</keyword>
<sequence length="287" mass="30991">MVTAAPTLTEGEVQSFVDDGFVRVPEAFPRTLADEGRSMLWRMTGLDPDDPATWTRPVIRLGGSAGRPFHEAANTARLRSAYDQLVGAGRWLPRTGLGTFPIRFPHADDPGDTGWHMDGGYLPHGATWPWLNIRSRGRALLMLFLFSDVGPDDAPTRIKAGSHLDVPPFLAPAGDQGRDGLELCREMDAAGRLDSPDRPTALATGQAGDVYLCHPFLIHAAQRHRGAVPRFLAQPPLDPAGLLDLERTDGAYSPVELAVRRGLGAGVRHVASVAVASRSQNDTGQDR</sequence>
<organism evidence="1 2">
    <name type="scientific">Parafrankia irregularis</name>
    <dbReference type="NCBI Taxonomy" id="795642"/>
    <lineage>
        <taxon>Bacteria</taxon>
        <taxon>Bacillati</taxon>
        <taxon>Actinomycetota</taxon>
        <taxon>Actinomycetes</taxon>
        <taxon>Frankiales</taxon>
        <taxon>Frankiaceae</taxon>
        <taxon>Parafrankia</taxon>
    </lineage>
</organism>
<protein>
    <submittedName>
        <fullName evidence="1">Phytanoyl-CoA dioxygenase (PhyH)</fullName>
    </submittedName>
</protein>
<dbReference type="SUPFAM" id="SSF51197">
    <property type="entry name" value="Clavaminate synthase-like"/>
    <property type="match status" value="1"/>
</dbReference>
<proteinExistence type="predicted"/>
<dbReference type="Proteomes" id="UP000198802">
    <property type="component" value="Unassembled WGS sequence"/>
</dbReference>
<dbReference type="EMBL" id="FAOZ01000024">
    <property type="protein sequence ID" value="CUU59016.1"/>
    <property type="molecule type" value="Genomic_DNA"/>
</dbReference>
<evidence type="ECO:0000313" key="2">
    <source>
        <dbReference type="Proteomes" id="UP000198802"/>
    </source>
</evidence>
<keyword evidence="2" id="KW-1185">Reference proteome</keyword>
<dbReference type="Pfam" id="PF05721">
    <property type="entry name" value="PhyH"/>
    <property type="match status" value="1"/>
</dbReference>
<dbReference type="GO" id="GO:0016706">
    <property type="term" value="F:2-oxoglutarate-dependent dioxygenase activity"/>
    <property type="evidence" value="ECO:0007669"/>
    <property type="project" value="UniProtKB-ARBA"/>
</dbReference>
<dbReference type="Gene3D" id="2.60.120.620">
    <property type="entry name" value="q2cbj1_9rhob like domain"/>
    <property type="match status" value="1"/>
</dbReference>
<reference evidence="2" key="1">
    <citation type="submission" date="2015-11" db="EMBL/GenBank/DDBJ databases">
        <authorList>
            <person name="Varghese N."/>
        </authorList>
    </citation>
    <scope>NUCLEOTIDE SEQUENCE [LARGE SCALE GENOMIC DNA]</scope>
    <source>
        <strain evidence="2">DSM 45899</strain>
    </source>
</reference>
<dbReference type="RefSeq" id="WP_091282924.1">
    <property type="nucleotide sequence ID" value="NZ_FAOZ01000024.1"/>
</dbReference>
<evidence type="ECO:0000313" key="1">
    <source>
        <dbReference type="EMBL" id="CUU59016.1"/>
    </source>
</evidence>
<name>A0A0S4QW43_9ACTN</name>
<dbReference type="AlphaFoldDB" id="A0A0S4QW43"/>